<dbReference type="InterPro" id="IPR010562">
    <property type="entry name" value="Haemolymph_juvenile_hormone-bd"/>
</dbReference>
<dbReference type="Gene3D" id="3.15.10.30">
    <property type="entry name" value="Haemolymph juvenile hormone binding protein"/>
    <property type="match status" value="1"/>
</dbReference>
<evidence type="ECO:0000256" key="3">
    <source>
        <dbReference type="ARBA" id="ARBA00060902"/>
    </source>
</evidence>
<dbReference type="GO" id="GO:0005615">
    <property type="term" value="C:extracellular space"/>
    <property type="evidence" value="ECO:0007669"/>
    <property type="project" value="TreeGrafter"/>
</dbReference>
<evidence type="ECO:0000256" key="4">
    <source>
        <dbReference type="SAM" id="SignalP"/>
    </source>
</evidence>
<proteinExistence type="evidence at transcript level"/>
<organism evidence="5">
    <name type="scientific">Reticulitermes speratus</name>
    <dbReference type="NCBI Taxonomy" id="60591"/>
    <lineage>
        <taxon>Eukaryota</taxon>
        <taxon>Metazoa</taxon>
        <taxon>Ecdysozoa</taxon>
        <taxon>Arthropoda</taxon>
        <taxon>Hexapoda</taxon>
        <taxon>Insecta</taxon>
        <taxon>Pterygota</taxon>
        <taxon>Neoptera</taxon>
        <taxon>Polyneoptera</taxon>
        <taxon>Dictyoptera</taxon>
        <taxon>Blattodea</taxon>
        <taxon>Blattoidea</taxon>
        <taxon>Termitoidae</taxon>
        <taxon>Rhinotermitidae</taxon>
        <taxon>Reticulitermes</taxon>
        <taxon>Frontotermes</taxon>
    </lineage>
</organism>
<reference evidence="5" key="1">
    <citation type="journal article" date="2016" name="PLoS ONE">
        <title>Caste-Specific and Sex-Specific Expression of Chemoreceptor Genes in a Termite.</title>
        <authorList>
            <person name="Mitaka Y."/>
            <person name="Kobayashi K."/>
            <person name="Mikheyev A."/>
            <person name="Tin M.M.Y."/>
            <person name="Watanabe Y."/>
            <person name="Matsuura K."/>
        </authorList>
    </citation>
    <scope>NUCLEOTIDE SEQUENCE</scope>
</reference>
<dbReference type="GO" id="GO:0007623">
    <property type="term" value="P:circadian rhythm"/>
    <property type="evidence" value="ECO:0007669"/>
    <property type="project" value="UniProtKB-ARBA"/>
</dbReference>
<dbReference type="PANTHER" id="PTHR11008:SF18">
    <property type="entry name" value="BCDNA.GH05536-RELATED"/>
    <property type="match status" value="1"/>
</dbReference>
<evidence type="ECO:0000256" key="2">
    <source>
        <dbReference type="ARBA" id="ARBA00023108"/>
    </source>
</evidence>
<accession>A0A0U4MTW2</accession>
<evidence type="ECO:0000256" key="1">
    <source>
        <dbReference type="ARBA" id="ARBA00022729"/>
    </source>
</evidence>
<comment type="similarity">
    <text evidence="3">Belongs to the TO family.</text>
</comment>
<protein>
    <submittedName>
        <fullName evidence="5">Putative odorant-binding protein</fullName>
    </submittedName>
</protein>
<dbReference type="AlphaFoldDB" id="A0A0U4MTW2"/>
<dbReference type="EMBL" id="FX982950">
    <property type="protein sequence ID" value="BAU20276.1"/>
    <property type="molecule type" value="mRNA"/>
</dbReference>
<sequence length="252" mass="27997">MKSATLLALLAVVTLDSASIKAAKLPATLTLCKRNDPNINACLQTSIEQAIRELKPGLPALHLLPVDPLDVTKITIEHGAGRPVSLNLEFNNVKSAGLSQSEVKTVRIDLDKRILEADAFVPKTVMEADYVMDGRFLVLPVKGNGKCKFDFTGMNATVKIEAEPQTKSGKVYWNVVNLEIDIKSMENFRVKFDNLFNGDKALGDSTNKVLNDNWKQFWEELKPSFEETFAAVFLQLAKAVFSRVPEENIFLE</sequence>
<dbReference type="InterPro" id="IPR038606">
    <property type="entry name" value="To_sf"/>
</dbReference>
<dbReference type="FunFam" id="3.15.10.30:FF:000001">
    <property type="entry name" value="Takeout-like protein 1"/>
    <property type="match status" value="1"/>
</dbReference>
<dbReference type="PANTHER" id="PTHR11008">
    <property type="entry name" value="PROTEIN TAKEOUT-LIKE PROTEIN"/>
    <property type="match status" value="1"/>
</dbReference>
<gene>
    <name evidence="5" type="primary">RsOBP8</name>
</gene>
<feature type="signal peptide" evidence="4">
    <location>
        <begin position="1"/>
        <end position="22"/>
    </location>
</feature>
<keyword evidence="1 4" id="KW-0732">Signal</keyword>
<evidence type="ECO:0000313" key="5">
    <source>
        <dbReference type="EMBL" id="BAU20276.1"/>
    </source>
</evidence>
<feature type="chain" id="PRO_5006851419" evidence="4">
    <location>
        <begin position="23"/>
        <end position="252"/>
    </location>
</feature>
<keyword evidence="2" id="KW-0090">Biological rhythms</keyword>
<dbReference type="SMART" id="SM00700">
    <property type="entry name" value="JHBP"/>
    <property type="match status" value="1"/>
</dbReference>
<dbReference type="Pfam" id="PF06585">
    <property type="entry name" value="JHBP"/>
    <property type="match status" value="1"/>
</dbReference>
<name>A0A0U4MTW2_9NEOP</name>